<dbReference type="SMART" id="SM00478">
    <property type="entry name" value="ENDO3c"/>
    <property type="match status" value="1"/>
</dbReference>
<dbReference type="AlphaFoldDB" id="A0A7W1WSY5"/>
<dbReference type="GO" id="GO:0032131">
    <property type="term" value="F:alkylated DNA binding"/>
    <property type="evidence" value="ECO:0007669"/>
    <property type="project" value="TreeGrafter"/>
</dbReference>
<dbReference type="GO" id="GO:0006285">
    <property type="term" value="P:base-excision repair, AP site formation"/>
    <property type="evidence" value="ECO:0007669"/>
    <property type="project" value="TreeGrafter"/>
</dbReference>
<dbReference type="GO" id="GO:0008725">
    <property type="term" value="F:DNA-3-methyladenine glycosylase activity"/>
    <property type="evidence" value="ECO:0007669"/>
    <property type="project" value="TreeGrafter"/>
</dbReference>
<dbReference type="GO" id="GO:0032993">
    <property type="term" value="C:protein-DNA complex"/>
    <property type="evidence" value="ECO:0007669"/>
    <property type="project" value="TreeGrafter"/>
</dbReference>
<dbReference type="InterPro" id="IPR023170">
    <property type="entry name" value="HhH_base_excis_C"/>
</dbReference>
<evidence type="ECO:0000259" key="6">
    <source>
        <dbReference type="SMART" id="SM00478"/>
    </source>
</evidence>
<dbReference type="FunFam" id="1.10.340.30:FF:000004">
    <property type="entry name" value="DNA-3-methyladenine glycosylase II"/>
    <property type="match status" value="1"/>
</dbReference>
<evidence type="ECO:0000256" key="1">
    <source>
        <dbReference type="ARBA" id="ARBA00000086"/>
    </source>
</evidence>
<dbReference type="EC" id="3.2.2.21" evidence="3"/>
<feature type="domain" description="HhH-GPD" evidence="6">
    <location>
        <begin position="129"/>
        <end position="293"/>
    </location>
</feature>
<gene>
    <name evidence="7" type="ORF">H1191_14290</name>
</gene>
<evidence type="ECO:0000313" key="7">
    <source>
        <dbReference type="EMBL" id="MBA4495472.1"/>
    </source>
</evidence>
<dbReference type="GO" id="GO:0043916">
    <property type="term" value="F:DNA-7-methylguanine glycosylase activity"/>
    <property type="evidence" value="ECO:0007669"/>
    <property type="project" value="TreeGrafter"/>
</dbReference>
<evidence type="ECO:0000256" key="2">
    <source>
        <dbReference type="ARBA" id="ARBA00010817"/>
    </source>
</evidence>
<dbReference type="InterPro" id="IPR037046">
    <property type="entry name" value="AlkA_N_sf"/>
</dbReference>
<dbReference type="GO" id="GO:0006307">
    <property type="term" value="P:DNA alkylation repair"/>
    <property type="evidence" value="ECO:0007669"/>
    <property type="project" value="TreeGrafter"/>
</dbReference>
<dbReference type="Pfam" id="PF00730">
    <property type="entry name" value="HhH-GPD"/>
    <property type="match status" value="1"/>
</dbReference>
<dbReference type="Gene3D" id="1.10.1670.10">
    <property type="entry name" value="Helix-hairpin-Helix base-excision DNA repair enzymes (C-terminal)"/>
    <property type="match status" value="1"/>
</dbReference>
<dbReference type="RefSeq" id="WP_181752949.1">
    <property type="nucleotide sequence ID" value="NZ_JACEIQ010000015.1"/>
</dbReference>
<dbReference type="Proteomes" id="UP000535491">
    <property type="component" value="Unassembled WGS sequence"/>
</dbReference>
<comment type="caution">
    <text evidence="7">The sequence shown here is derived from an EMBL/GenBank/DDBJ whole genome shotgun (WGS) entry which is preliminary data.</text>
</comment>
<evidence type="ECO:0000313" key="8">
    <source>
        <dbReference type="Proteomes" id="UP000535491"/>
    </source>
</evidence>
<dbReference type="GO" id="GO:0005737">
    <property type="term" value="C:cytoplasm"/>
    <property type="evidence" value="ECO:0007669"/>
    <property type="project" value="TreeGrafter"/>
</dbReference>
<dbReference type="InterPro" id="IPR003265">
    <property type="entry name" value="HhH-GPD_domain"/>
</dbReference>
<dbReference type="PANTHER" id="PTHR43003:SF5">
    <property type="entry name" value="DNA-3-METHYLADENINE GLYCOSYLASE"/>
    <property type="match status" value="1"/>
</dbReference>
<dbReference type="Gene3D" id="3.30.310.20">
    <property type="entry name" value="DNA-3-methyladenine glycosylase AlkA, N-terminal domain"/>
    <property type="match status" value="1"/>
</dbReference>
<proteinExistence type="inferred from homology"/>
<keyword evidence="5" id="KW-0234">DNA repair</keyword>
<keyword evidence="4" id="KW-0227">DNA damage</keyword>
<dbReference type="InterPro" id="IPR011257">
    <property type="entry name" value="DNA_glycosylase"/>
</dbReference>
<accession>A0A7W1WSY5</accession>
<name>A0A7W1WSY5_9BACL</name>
<comment type="similarity">
    <text evidence="2">Belongs to the alkylbase DNA glycosidase AlkA family.</text>
</comment>
<reference evidence="7 8" key="1">
    <citation type="submission" date="2020-07" db="EMBL/GenBank/DDBJ databases">
        <authorList>
            <person name="Feng H."/>
        </authorList>
    </citation>
    <scope>NUCLEOTIDE SEQUENCE [LARGE SCALE GENOMIC DNA]</scope>
    <source>
        <strain evidence="8">s-10</strain>
    </source>
</reference>
<dbReference type="InterPro" id="IPR051912">
    <property type="entry name" value="Alkylbase_DNA_Glycosylase/TA"/>
</dbReference>
<evidence type="ECO:0000256" key="5">
    <source>
        <dbReference type="ARBA" id="ARBA00023204"/>
    </source>
</evidence>
<evidence type="ECO:0000256" key="3">
    <source>
        <dbReference type="ARBA" id="ARBA00012000"/>
    </source>
</evidence>
<dbReference type="Gene3D" id="1.10.340.30">
    <property type="entry name" value="Hypothetical protein, domain 2"/>
    <property type="match status" value="1"/>
</dbReference>
<sequence>MILELELKYPYSFEKTTHRLRFFEKSSYIYREGVFTRTLMGKRGPLIISISRHPAKPALCVKVEGETDPGEVEHLSERLRRMFSTEVDLTPFYRQMREDSRMGEVVRQREGMHIVLDPSVYECLVKTIIGQQLNISFAATLLKRFIQLAGEKVEFAGEILSVFPSPEQVARLAYEDLQQLQFNRRKAEYIIDISRQVADGKLDLECMYDQSDQEVAETLLPIRGVGRWTVECVMLFGLGRPDLLPAADIGLRNAVRKVYDLAEQPIEDKVRELGEPWSPFRSYATFYLWDTLSATSS</sequence>
<dbReference type="CDD" id="cd00056">
    <property type="entry name" value="ENDO3c"/>
    <property type="match status" value="1"/>
</dbReference>
<keyword evidence="8" id="KW-1185">Reference proteome</keyword>
<comment type="catalytic activity">
    <reaction evidence="1">
        <text>Hydrolysis of alkylated DNA, releasing 3-methyladenine, 3-methylguanine, 7-methylguanine and 7-methyladenine.</text>
        <dbReference type="EC" id="3.2.2.21"/>
    </reaction>
</comment>
<evidence type="ECO:0000256" key="4">
    <source>
        <dbReference type="ARBA" id="ARBA00022763"/>
    </source>
</evidence>
<dbReference type="PANTHER" id="PTHR43003">
    <property type="entry name" value="DNA-3-METHYLADENINE GLYCOSYLASE"/>
    <property type="match status" value="1"/>
</dbReference>
<dbReference type="EMBL" id="JACEIQ010000015">
    <property type="protein sequence ID" value="MBA4495472.1"/>
    <property type="molecule type" value="Genomic_DNA"/>
</dbReference>
<organism evidence="7 8">
    <name type="scientific">Paenactinomyces guangxiensis</name>
    <dbReference type="NCBI Taxonomy" id="1490290"/>
    <lineage>
        <taxon>Bacteria</taxon>
        <taxon>Bacillati</taxon>
        <taxon>Bacillota</taxon>
        <taxon>Bacilli</taxon>
        <taxon>Bacillales</taxon>
        <taxon>Thermoactinomycetaceae</taxon>
        <taxon>Paenactinomyces</taxon>
    </lineage>
</organism>
<protein>
    <recommendedName>
        <fullName evidence="3">DNA-3-methyladenine glycosylase II</fullName>
        <ecNumber evidence="3">3.2.2.21</ecNumber>
    </recommendedName>
</protein>
<dbReference type="SUPFAM" id="SSF48150">
    <property type="entry name" value="DNA-glycosylase"/>
    <property type="match status" value="1"/>
</dbReference>